<gene>
    <name evidence="2" type="ORF">LSAA_2099</name>
</gene>
<dbReference type="Pfam" id="PF10244">
    <property type="entry name" value="MRP-L51"/>
    <property type="match status" value="1"/>
</dbReference>
<accession>A0A7R8CDT2</accession>
<dbReference type="Gene3D" id="3.40.50.10130">
    <property type="match status" value="1"/>
</dbReference>
<organism evidence="2 3">
    <name type="scientific">Lepeophtheirus salmonis</name>
    <name type="common">Salmon louse</name>
    <name type="synonym">Caligus salmonis</name>
    <dbReference type="NCBI Taxonomy" id="72036"/>
    <lineage>
        <taxon>Eukaryota</taxon>
        <taxon>Metazoa</taxon>
        <taxon>Ecdysozoa</taxon>
        <taxon>Arthropoda</taxon>
        <taxon>Crustacea</taxon>
        <taxon>Multicrustacea</taxon>
        <taxon>Hexanauplia</taxon>
        <taxon>Copepoda</taxon>
        <taxon>Siphonostomatoida</taxon>
        <taxon>Caligidae</taxon>
        <taxon>Lepeophtheirus</taxon>
    </lineage>
</organism>
<dbReference type="PANTHER" id="PTHR31786">
    <property type="entry name" value="FANCONI ANEMIA CORE COMPLEX-ASSOCIATED PROTEIN 24"/>
    <property type="match status" value="1"/>
</dbReference>
<evidence type="ECO:0000313" key="2">
    <source>
        <dbReference type="EMBL" id="CAF2782868.1"/>
    </source>
</evidence>
<dbReference type="GO" id="GO:0003735">
    <property type="term" value="F:structural constituent of ribosome"/>
    <property type="evidence" value="ECO:0007669"/>
    <property type="project" value="InterPro"/>
</dbReference>
<keyword evidence="3" id="KW-1185">Reference proteome</keyword>
<evidence type="ECO:0000313" key="3">
    <source>
        <dbReference type="Proteomes" id="UP000675881"/>
    </source>
</evidence>
<evidence type="ECO:0000259" key="1">
    <source>
        <dbReference type="Pfam" id="PF17949"/>
    </source>
</evidence>
<dbReference type="EMBL" id="HG994580">
    <property type="protein sequence ID" value="CAF2782868.1"/>
    <property type="molecule type" value="Genomic_DNA"/>
</dbReference>
<name>A0A7R8CDT2_LEPSM</name>
<sequence>MNTSHLIIPDTNMFENEIIIHQKWAGASWMSSVSGVMVKFSEELGPADFQTYPSNVLLLINEDDYVAESRTYKTKLAKFYNSVINCEGLKGTVICVKSSDLTDTGFIALQTFCIIDLGLQIIPIRNIASQLPQLLVQFSISNNRHRKVNPFKFGIDTNESNSSTHGYPDPKLIETLSTIYGLSDLKARLLLEKFGSIYEIARFTSSSTFRWHSEKVANPHLRRYGYVDKVKTSEKIPGSLLELLRWLRGFQGTYLQTMIRKRDMLRDTGFDKVRPKDWKQLNVNLTREYRKNVLSLNQRRWTNYKGIKFGPRT</sequence>
<dbReference type="AlphaFoldDB" id="A0A7R8CDT2"/>
<dbReference type="Proteomes" id="UP000675881">
    <property type="component" value="Chromosome 1"/>
</dbReference>
<dbReference type="InterPro" id="IPR026985">
    <property type="entry name" value="FAAP24"/>
</dbReference>
<feature type="domain" description="Fanconi anemia core complex-associated protein 24 pseudonuclease" evidence="1">
    <location>
        <begin position="17"/>
        <end position="137"/>
    </location>
</feature>
<dbReference type="OrthoDB" id="5975714at2759"/>
<dbReference type="GO" id="GO:0003682">
    <property type="term" value="F:chromatin binding"/>
    <property type="evidence" value="ECO:0007669"/>
    <property type="project" value="TreeGrafter"/>
</dbReference>
<reference evidence="2" key="1">
    <citation type="submission" date="2021-02" db="EMBL/GenBank/DDBJ databases">
        <authorList>
            <person name="Bekaert M."/>
        </authorList>
    </citation>
    <scope>NUCLEOTIDE SEQUENCE</scope>
    <source>
        <strain evidence="2">IoA-00</strain>
    </source>
</reference>
<dbReference type="GO" id="GO:0036297">
    <property type="term" value="P:interstrand cross-link repair"/>
    <property type="evidence" value="ECO:0007669"/>
    <property type="project" value="InterPro"/>
</dbReference>
<dbReference type="InterPro" id="IPR040646">
    <property type="entry name" value="PND"/>
</dbReference>
<proteinExistence type="predicted"/>
<dbReference type="GO" id="GO:0043240">
    <property type="term" value="C:Fanconi anaemia nuclear complex"/>
    <property type="evidence" value="ECO:0007669"/>
    <property type="project" value="InterPro"/>
</dbReference>
<protein>
    <submittedName>
        <fullName evidence="2">(salmon louse) hypothetical protein</fullName>
    </submittedName>
</protein>
<dbReference type="PANTHER" id="PTHR31786:SF2">
    <property type="entry name" value="FANCONI ANEMIA CORE COMPLEX-ASSOCIATED PROTEIN 24"/>
    <property type="match status" value="1"/>
</dbReference>
<dbReference type="Pfam" id="PF17949">
    <property type="entry name" value="PND"/>
    <property type="match status" value="1"/>
</dbReference>
<dbReference type="InterPro" id="IPR019373">
    <property type="entry name" value="Ribosomal_mL51"/>
</dbReference>